<keyword evidence="7" id="KW-1133">Transmembrane helix</keyword>
<keyword evidence="9" id="KW-0472">Membrane</keyword>
<keyword evidence="6" id="KW-0653">Protein transport</keyword>
<protein>
    <recommendedName>
        <fullName evidence="11">Mitochondrial import receptor subunit TOM20</fullName>
    </recommendedName>
    <alternativeName>
        <fullName evidence="10">Mitochondrial 20 kDa outer membrane protein</fullName>
    </alternativeName>
    <alternativeName>
        <fullName evidence="12">Mitochondrial import receptor subunit tom20</fullName>
    </alternativeName>
    <alternativeName>
        <fullName evidence="13">Translocase of outer membrane 20 kDa subunit</fullName>
    </alternativeName>
</protein>
<dbReference type="EMBL" id="KL197709">
    <property type="protein sequence ID" value="KDQ64301.1"/>
    <property type="molecule type" value="Genomic_DNA"/>
</dbReference>
<dbReference type="InterPro" id="IPR046341">
    <property type="entry name" value="SET_dom_sf"/>
</dbReference>
<dbReference type="Pfam" id="PF00856">
    <property type="entry name" value="SET"/>
    <property type="match status" value="1"/>
</dbReference>
<dbReference type="GO" id="GO:0006886">
    <property type="term" value="P:intracellular protein transport"/>
    <property type="evidence" value="ECO:0007669"/>
    <property type="project" value="InterPro"/>
</dbReference>
<name>A0A067QNT3_9AGAM</name>
<dbReference type="CDD" id="cd20071">
    <property type="entry name" value="SET_SMYD"/>
    <property type="match status" value="1"/>
</dbReference>
<comment type="similarity">
    <text evidence="2">Belongs to the Tom20 family.</text>
</comment>
<dbReference type="SUPFAM" id="SSF47157">
    <property type="entry name" value="Mitochondrial import receptor subunit Tom20"/>
    <property type="match status" value="1"/>
</dbReference>
<dbReference type="InterPro" id="IPR001214">
    <property type="entry name" value="SET_dom"/>
</dbReference>
<feature type="region of interest" description="Disordered" evidence="14">
    <location>
        <begin position="157"/>
        <end position="213"/>
    </location>
</feature>
<dbReference type="OrthoDB" id="2154253at2759"/>
<feature type="region of interest" description="Disordered" evidence="14">
    <location>
        <begin position="581"/>
        <end position="603"/>
    </location>
</feature>
<dbReference type="GO" id="GO:0008320">
    <property type="term" value="F:protein transmembrane transporter activity"/>
    <property type="evidence" value="ECO:0007669"/>
    <property type="project" value="TreeGrafter"/>
</dbReference>
<dbReference type="STRING" id="933084.A0A067QNT3"/>
<evidence type="ECO:0000313" key="17">
    <source>
        <dbReference type="Proteomes" id="UP000027265"/>
    </source>
</evidence>
<reference evidence="17" key="1">
    <citation type="journal article" date="2014" name="Proc. Natl. Acad. Sci. U.S.A.">
        <title>Extensive sampling of basidiomycete genomes demonstrates inadequacy of the white-rot/brown-rot paradigm for wood decay fungi.</title>
        <authorList>
            <person name="Riley R."/>
            <person name="Salamov A.A."/>
            <person name="Brown D.W."/>
            <person name="Nagy L.G."/>
            <person name="Floudas D."/>
            <person name="Held B.W."/>
            <person name="Levasseur A."/>
            <person name="Lombard V."/>
            <person name="Morin E."/>
            <person name="Otillar R."/>
            <person name="Lindquist E.A."/>
            <person name="Sun H."/>
            <person name="LaButti K.M."/>
            <person name="Schmutz J."/>
            <person name="Jabbour D."/>
            <person name="Luo H."/>
            <person name="Baker S.E."/>
            <person name="Pisabarro A.G."/>
            <person name="Walton J.D."/>
            <person name="Blanchette R.A."/>
            <person name="Henrissat B."/>
            <person name="Martin F."/>
            <person name="Cullen D."/>
            <person name="Hibbett D.S."/>
            <person name="Grigoriev I.V."/>
        </authorList>
    </citation>
    <scope>NUCLEOTIDE SEQUENCE [LARGE SCALE GENOMIC DNA]</scope>
    <source>
        <strain evidence="17">MUCL 33604</strain>
    </source>
</reference>
<keyword evidence="4" id="KW-0812">Transmembrane</keyword>
<dbReference type="PANTHER" id="PTHR12430:SF0">
    <property type="entry name" value="TRANSLOCASE OF OUTER MITOCHONDRIAL MEMBRANE 20"/>
    <property type="match status" value="1"/>
</dbReference>
<gene>
    <name evidence="16" type="ORF">JAAARDRAFT_187641</name>
</gene>
<evidence type="ECO:0000256" key="5">
    <source>
        <dbReference type="ARBA" id="ARBA00022787"/>
    </source>
</evidence>
<dbReference type="AlphaFoldDB" id="A0A067QNT3"/>
<dbReference type="HOGENOM" id="CLU_016261_1_0_1"/>
<feature type="compositionally biased region" description="Polar residues" evidence="14">
    <location>
        <begin position="191"/>
        <end position="210"/>
    </location>
</feature>
<comment type="subcellular location">
    <subcellularLocation>
        <location evidence="1">Mitochondrion outer membrane</location>
        <topology evidence="1">Single-pass membrane protein</topology>
    </subcellularLocation>
</comment>
<evidence type="ECO:0000256" key="13">
    <source>
        <dbReference type="ARBA" id="ARBA00080405"/>
    </source>
</evidence>
<evidence type="ECO:0000256" key="10">
    <source>
        <dbReference type="ARBA" id="ARBA00042705"/>
    </source>
</evidence>
<evidence type="ECO:0000256" key="6">
    <source>
        <dbReference type="ARBA" id="ARBA00022927"/>
    </source>
</evidence>
<dbReference type="GO" id="GO:0030150">
    <property type="term" value="P:protein import into mitochondrial matrix"/>
    <property type="evidence" value="ECO:0007669"/>
    <property type="project" value="TreeGrafter"/>
</dbReference>
<sequence>MSSRTATTALAVAGLTLSGLVAYAIYFDYRRRTDAAFRKKLRKEKKKVDKQAAQSKDTESPTTGVGADELRAALEKVRSEDVPTTANEREQYFMAQVGMGEQLCAQGPVFNLPAALCFYRALRVYPSPVELIVIYQKTVPEPVFKIVMEMTNMDVSETPSSAVEKEGEQNPVHSENEDGESSPVRGGPPSEASSQEWDNVTDPGSQTPATSAADVKDRVEGYYTHFPPASFNVKVKTIDVADGATSTKKKILVADKDFKAGEVIYKEQPVVAMLDLDLQGQESHCSHCLRQIEKGMAIRPEDDRLNSVYCSKDCQVRAKSQTQNILFGSESLLPAELAPEIGPKDERTRAQSAYVEYIKRAGKGVPLLVASFVARQVATETAKMIPGGTGGGSPLAADPLTESGDYSFYDHIERLRYLEVPASEEEMQLLREVLKTALPGLEGFITEERHATLTGKMAYNAIGVCIGGGRDDKPVSDERPEDTERTRTPYGTSRQIGCGYYAVSSYITHSCEPSARPSFSSGTSELNLIAIRDLKAGDEITMAYVDVTQHVDEEPLEARRRRRMELARGWRFACTCSRCAADGPSTSDSSGEEELVGKDESKVEGVVERVEGV</sequence>
<dbReference type="GO" id="GO:0005742">
    <property type="term" value="C:mitochondrial outer membrane translocase complex"/>
    <property type="evidence" value="ECO:0007669"/>
    <property type="project" value="InterPro"/>
</dbReference>
<dbReference type="Gene3D" id="1.20.960.10">
    <property type="entry name" value="Mitochondrial outer membrane translocase complex, subunit Tom20 domain"/>
    <property type="match status" value="1"/>
</dbReference>
<evidence type="ECO:0000256" key="1">
    <source>
        <dbReference type="ARBA" id="ARBA00004572"/>
    </source>
</evidence>
<dbReference type="InterPro" id="IPR002056">
    <property type="entry name" value="MAS20"/>
</dbReference>
<dbReference type="InParanoid" id="A0A067QNT3"/>
<dbReference type="Proteomes" id="UP000027265">
    <property type="component" value="Unassembled WGS sequence"/>
</dbReference>
<evidence type="ECO:0000256" key="9">
    <source>
        <dbReference type="ARBA" id="ARBA00023136"/>
    </source>
</evidence>
<keyword evidence="5" id="KW-1000">Mitochondrion outer membrane</keyword>
<dbReference type="GO" id="GO:0030943">
    <property type="term" value="F:mitochondrion targeting sequence binding"/>
    <property type="evidence" value="ECO:0007669"/>
    <property type="project" value="TreeGrafter"/>
</dbReference>
<evidence type="ECO:0000256" key="7">
    <source>
        <dbReference type="ARBA" id="ARBA00022989"/>
    </source>
</evidence>
<evidence type="ECO:0000313" key="16">
    <source>
        <dbReference type="EMBL" id="KDQ64301.1"/>
    </source>
</evidence>
<dbReference type="GO" id="GO:0006605">
    <property type="term" value="P:protein targeting"/>
    <property type="evidence" value="ECO:0007669"/>
    <property type="project" value="InterPro"/>
</dbReference>
<evidence type="ECO:0000256" key="11">
    <source>
        <dbReference type="ARBA" id="ARBA00068548"/>
    </source>
</evidence>
<evidence type="ECO:0000256" key="3">
    <source>
        <dbReference type="ARBA" id="ARBA00022448"/>
    </source>
</evidence>
<evidence type="ECO:0000256" key="2">
    <source>
        <dbReference type="ARBA" id="ARBA00005792"/>
    </source>
</evidence>
<dbReference type="PROSITE" id="PS50280">
    <property type="entry name" value="SET"/>
    <property type="match status" value="1"/>
</dbReference>
<dbReference type="Gene3D" id="2.170.270.10">
    <property type="entry name" value="SET domain"/>
    <property type="match status" value="1"/>
</dbReference>
<keyword evidence="8" id="KW-0496">Mitochondrion</keyword>
<keyword evidence="3" id="KW-0813">Transport</keyword>
<feature type="domain" description="SET" evidence="15">
    <location>
        <begin position="231"/>
        <end position="545"/>
    </location>
</feature>
<dbReference type="SUPFAM" id="SSF82199">
    <property type="entry name" value="SET domain"/>
    <property type="match status" value="1"/>
</dbReference>
<keyword evidence="17" id="KW-1185">Reference proteome</keyword>
<evidence type="ECO:0000259" key="15">
    <source>
        <dbReference type="PROSITE" id="PS50280"/>
    </source>
</evidence>
<dbReference type="PANTHER" id="PTHR12430">
    <property type="entry name" value="MITOCHONDRIAL IMPORT RECEPTOR SUBUNIT TOM20"/>
    <property type="match status" value="1"/>
</dbReference>
<accession>A0A067QNT3</accession>
<evidence type="ECO:0000256" key="8">
    <source>
        <dbReference type="ARBA" id="ARBA00023128"/>
    </source>
</evidence>
<evidence type="ECO:0000256" key="14">
    <source>
        <dbReference type="SAM" id="MobiDB-lite"/>
    </source>
</evidence>
<proteinExistence type="inferred from homology"/>
<dbReference type="PRINTS" id="PR00351">
    <property type="entry name" value="OM20RECEPTOR"/>
</dbReference>
<evidence type="ECO:0000256" key="12">
    <source>
        <dbReference type="ARBA" id="ARBA00073975"/>
    </source>
</evidence>
<dbReference type="Pfam" id="PF02064">
    <property type="entry name" value="MAS20"/>
    <property type="match status" value="1"/>
</dbReference>
<feature type="compositionally biased region" description="Basic and acidic residues" evidence="14">
    <location>
        <begin position="470"/>
        <end position="487"/>
    </location>
</feature>
<organism evidence="16 17">
    <name type="scientific">Jaapia argillacea MUCL 33604</name>
    <dbReference type="NCBI Taxonomy" id="933084"/>
    <lineage>
        <taxon>Eukaryota</taxon>
        <taxon>Fungi</taxon>
        <taxon>Dikarya</taxon>
        <taxon>Basidiomycota</taxon>
        <taxon>Agaricomycotina</taxon>
        <taxon>Agaricomycetes</taxon>
        <taxon>Agaricomycetidae</taxon>
        <taxon>Jaapiales</taxon>
        <taxon>Jaapiaceae</taxon>
        <taxon>Jaapia</taxon>
    </lineage>
</organism>
<feature type="region of interest" description="Disordered" evidence="14">
    <location>
        <begin position="470"/>
        <end position="490"/>
    </location>
</feature>
<dbReference type="FunFam" id="1.20.960.10:FF:000002">
    <property type="entry name" value="Mitochondrial import receptor subunit TOM20"/>
    <property type="match status" value="1"/>
</dbReference>
<dbReference type="InterPro" id="IPR023392">
    <property type="entry name" value="Tom20_dom_sf"/>
</dbReference>
<evidence type="ECO:0000256" key="4">
    <source>
        <dbReference type="ARBA" id="ARBA00022692"/>
    </source>
</evidence>
<dbReference type="GO" id="GO:0016031">
    <property type="term" value="P:tRNA import into mitochondrion"/>
    <property type="evidence" value="ECO:0007669"/>
    <property type="project" value="TreeGrafter"/>
</dbReference>